<evidence type="ECO:0000256" key="4">
    <source>
        <dbReference type="ARBA" id="ARBA00022500"/>
    </source>
</evidence>
<dbReference type="RefSeq" id="WP_077276676.1">
    <property type="nucleotide sequence ID" value="NZ_CP019609.1"/>
</dbReference>
<keyword evidence="7" id="KW-0282">Flagellum</keyword>
<keyword evidence="6" id="KW-0472">Membrane</keyword>
<dbReference type="PANTHER" id="PTHR43484:SF1">
    <property type="entry name" value="FLAGELLAR MOTOR SWITCH PROTEIN FLIN"/>
    <property type="match status" value="1"/>
</dbReference>
<dbReference type="OrthoDB" id="9773459at2"/>
<dbReference type="InterPro" id="IPR028976">
    <property type="entry name" value="CheC-like_sf"/>
</dbReference>
<dbReference type="InterPro" id="IPR007597">
    <property type="entry name" value="CheC"/>
</dbReference>
<dbReference type="PRINTS" id="PR00956">
    <property type="entry name" value="FLGMOTORFLIN"/>
</dbReference>
<dbReference type="GO" id="GO:0009425">
    <property type="term" value="C:bacterial-type flagellum basal body"/>
    <property type="evidence" value="ECO:0007669"/>
    <property type="project" value="InterPro"/>
</dbReference>
<gene>
    <name evidence="7" type="ORF">BW732_10505</name>
</gene>
<evidence type="ECO:0000313" key="8">
    <source>
        <dbReference type="Proteomes" id="UP000188246"/>
    </source>
</evidence>
<dbReference type="GO" id="GO:0006935">
    <property type="term" value="P:chemotaxis"/>
    <property type="evidence" value="ECO:0007669"/>
    <property type="project" value="UniProtKB-KW"/>
</dbReference>
<dbReference type="STRING" id="633807.BW732_10505"/>
<dbReference type="AlphaFoldDB" id="A0A1Q2D837"/>
<dbReference type="NCBIfam" id="TIGR02480">
    <property type="entry name" value="fliN"/>
    <property type="match status" value="1"/>
</dbReference>
<dbReference type="InterPro" id="IPR036429">
    <property type="entry name" value="SpoA-like_sf"/>
</dbReference>
<dbReference type="SUPFAM" id="SSF101801">
    <property type="entry name" value="Surface presentation of antigens (SPOA)"/>
    <property type="match status" value="1"/>
</dbReference>
<keyword evidence="8" id="KW-1185">Reference proteome</keyword>
<evidence type="ECO:0000256" key="6">
    <source>
        <dbReference type="ARBA" id="ARBA00023136"/>
    </source>
</evidence>
<dbReference type="Proteomes" id="UP000188246">
    <property type="component" value="Chromosome"/>
</dbReference>
<dbReference type="GO" id="GO:0003774">
    <property type="term" value="F:cytoskeletal motor activity"/>
    <property type="evidence" value="ECO:0007669"/>
    <property type="project" value="InterPro"/>
</dbReference>
<dbReference type="InterPro" id="IPR012826">
    <property type="entry name" value="FliN"/>
</dbReference>
<dbReference type="GO" id="GO:0016787">
    <property type="term" value="F:hydrolase activity"/>
    <property type="evidence" value="ECO:0007669"/>
    <property type="project" value="InterPro"/>
</dbReference>
<dbReference type="KEGG" id="vpi:BW732_10505"/>
<protein>
    <submittedName>
        <fullName evidence="7">Flagellar motor switch phosphatase FliY</fullName>
    </submittedName>
</protein>
<keyword evidence="3" id="KW-1003">Cell membrane</keyword>
<dbReference type="InterPro" id="IPR001543">
    <property type="entry name" value="FliN-like_C"/>
</dbReference>
<dbReference type="Pfam" id="PF04509">
    <property type="entry name" value="CheC"/>
    <property type="match status" value="2"/>
</dbReference>
<keyword evidence="4" id="KW-0145">Chemotaxis</keyword>
<evidence type="ECO:0000256" key="1">
    <source>
        <dbReference type="ARBA" id="ARBA00004413"/>
    </source>
</evidence>
<evidence type="ECO:0000256" key="2">
    <source>
        <dbReference type="ARBA" id="ARBA00009226"/>
    </source>
</evidence>
<dbReference type="InterPro" id="IPR051469">
    <property type="entry name" value="FliN/MopA/SpaO"/>
</dbReference>
<dbReference type="PANTHER" id="PTHR43484">
    <property type="match status" value="1"/>
</dbReference>
<dbReference type="CDD" id="cd17907">
    <property type="entry name" value="FliY_FliN-Y"/>
    <property type="match status" value="1"/>
</dbReference>
<accession>A0A1Q2D837</accession>
<evidence type="ECO:0000313" key="7">
    <source>
        <dbReference type="EMBL" id="AQP54588.1"/>
    </source>
</evidence>
<dbReference type="InterPro" id="IPR001172">
    <property type="entry name" value="FliN_T3SS_HrcQb"/>
</dbReference>
<name>A0A1Q2D837_9ENTE</name>
<sequence>MSEQLTQEQIDQLLNGGGETQPATEPTLQVDQQIADLIGEVGNISMSQAATTLSSILNRRVNITTPKVSYVHFKEILAEMVIPKVSTVVEFKEGLEGSNFLLLNTTDAIIIADLMMGGDGQTDKTEFTELELSAVGEAMNQMIGSASTSMATMIGRKVDILPPSVLLWEDEDAVQYTGIAPEMVVCKVSFSLSVEGVIDSEIMQIYSQSMVERISSIMLSDKAEVLENREPAKTVAESTVKATPVVEKAATVEQPERKKITVQKPEFQDLSSHRVESSIDNLDLIMDVPLDFSVALGNTRMSIKEILTLGVGSVIELNKLTDEPLEVYVNGKLIAHGEVVVINENFGIRITKILSQKQRLTNLY</sequence>
<evidence type="ECO:0000256" key="5">
    <source>
        <dbReference type="ARBA" id="ARBA00022779"/>
    </source>
</evidence>
<keyword evidence="5" id="KW-0283">Flagellar rotation</keyword>
<dbReference type="GO" id="GO:0005886">
    <property type="term" value="C:plasma membrane"/>
    <property type="evidence" value="ECO:0007669"/>
    <property type="project" value="UniProtKB-SubCell"/>
</dbReference>
<keyword evidence="7" id="KW-0969">Cilium</keyword>
<evidence type="ECO:0000256" key="3">
    <source>
        <dbReference type="ARBA" id="ARBA00022475"/>
    </source>
</evidence>
<dbReference type="GO" id="GO:0071973">
    <property type="term" value="P:bacterial-type flagellum-dependent cell motility"/>
    <property type="evidence" value="ECO:0007669"/>
    <property type="project" value="InterPro"/>
</dbReference>
<dbReference type="Gene3D" id="2.30.330.10">
    <property type="entry name" value="SpoA-like"/>
    <property type="match status" value="1"/>
</dbReference>
<dbReference type="EMBL" id="CP019609">
    <property type="protein sequence ID" value="AQP54588.1"/>
    <property type="molecule type" value="Genomic_DNA"/>
</dbReference>
<dbReference type="Pfam" id="PF01052">
    <property type="entry name" value="FliMN_C"/>
    <property type="match status" value="1"/>
</dbReference>
<comment type="subcellular location">
    <subcellularLocation>
        <location evidence="1">Cell membrane</location>
        <topology evidence="1">Peripheral membrane protein</topology>
        <orientation evidence="1">Cytoplasmic side</orientation>
    </subcellularLocation>
</comment>
<proteinExistence type="inferred from homology"/>
<dbReference type="Gene3D" id="3.40.1550.10">
    <property type="entry name" value="CheC-like"/>
    <property type="match status" value="1"/>
</dbReference>
<dbReference type="SUPFAM" id="SSF103039">
    <property type="entry name" value="CheC-like"/>
    <property type="match status" value="1"/>
</dbReference>
<comment type="similarity">
    <text evidence="2">Belongs to the FliN/MopA/SpaO family.</text>
</comment>
<organism evidence="7 8">
    <name type="scientific">Vagococcus penaei</name>
    <dbReference type="NCBI Taxonomy" id="633807"/>
    <lineage>
        <taxon>Bacteria</taxon>
        <taxon>Bacillati</taxon>
        <taxon>Bacillota</taxon>
        <taxon>Bacilli</taxon>
        <taxon>Lactobacillales</taxon>
        <taxon>Enterococcaceae</taxon>
        <taxon>Vagococcus</taxon>
    </lineage>
</organism>
<reference evidence="7 8" key="1">
    <citation type="journal article" date="2010" name="Int. J. Syst. Evol. Microbiol.">
        <title>Vagococcus penaei sp. nov., isolated from spoilage microbiota of cooked shrimp (Penaeus vannamei).</title>
        <authorList>
            <person name="Jaffres E."/>
            <person name="Prevost H."/>
            <person name="Rossero A."/>
            <person name="Joffraud J.J."/>
            <person name="Dousset X."/>
        </authorList>
    </citation>
    <scope>NUCLEOTIDE SEQUENCE [LARGE SCALE GENOMIC DNA]</scope>
    <source>
        <strain evidence="7 8">CD276</strain>
    </source>
</reference>
<keyword evidence="7" id="KW-0966">Cell projection</keyword>
<dbReference type="NCBIfam" id="NF005995">
    <property type="entry name" value="PRK08119.1"/>
    <property type="match status" value="1"/>
</dbReference>